<dbReference type="EMBL" id="FQVO01000024">
    <property type="protein sequence ID" value="SHF46129.1"/>
    <property type="molecule type" value="Genomic_DNA"/>
</dbReference>
<evidence type="ECO:0008006" key="4">
    <source>
        <dbReference type="Google" id="ProtNLM"/>
    </source>
</evidence>
<reference evidence="3" key="1">
    <citation type="submission" date="2016-11" db="EMBL/GenBank/DDBJ databases">
        <authorList>
            <person name="Varghese N."/>
            <person name="Submissions S."/>
        </authorList>
    </citation>
    <scope>NUCLEOTIDE SEQUENCE [LARGE SCALE GENOMIC DNA]</scope>
    <source>
        <strain evidence="3">DSM 26898</strain>
    </source>
</reference>
<keyword evidence="1" id="KW-0732">Signal</keyword>
<dbReference type="OrthoDB" id="9882260at2"/>
<dbReference type="PROSITE" id="PS51257">
    <property type="entry name" value="PROKAR_LIPOPROTEIN"/>
    <property type="match status" value="1"/>
</dbReference>
<accession>A0A1M5BUB8</accession>
<feature type="signal peptide" evidence="1">
    <location>
        <begin position="1"/>
        <end position="20"/>
    </location>
</feature>
<feature type="chain" id="PRO_5012928711" description="Lipoprotein" evidence="1">
    <location>
        <begin position="21"/>
        <end position="194"/>
    </location>
</feature>
<sequence>MYIRYLIIFLLAISCSSQQSTNVVENYNEPIFTTSKWKKIVIEELKQQQLGEEKAELLEDIEFINSKDNSFLEKKFLYSGFKNSKQKDKDSFFLVNYFYKGDGHYEYTYILQKTNKCNSYLITNDGIDQKRDVRRVNCDQKLDKFNTLMNSQNDKFTPVKGILILWSCVEGKNQIRIFNNLTIYQDDLIESIFY</sequence>
<dbReference type="STRING" id="1302685.SAMN05444408_12417"/>
<keyword evidence="3" id="KW-1185">Reference proteome</keyword>
<protein>
    <recommendedName>
        <fullName evidence="4">Lipoprotein</fullName>
    </recommendedName>
</protein>
<gene>
    <name evidence="2" type="ORF">SAMN05444408_12417</name>
</gene>
<organism evidence="2 3">
    <name type="scientific">Chryseobacterium takakiae</name>
    <dbReference type="NCBI Taxonomy" id="1302685"/>
    <lineage>
        <taxon>Bacteria</taxon>
        <taxon>Pseudomonadati</taxon>
        <taxon>Bacteroidota</taxon>
        <taxon>Flavobacteriia</taxon>
        <taxon>Flavobacteriales</taxon>
        <taxon>Weeksellaceae</taxon>
        <taxon>Chryseobacterium group</taxon>
        <taxon>Chryseobacterium</taxon>
    </lineage>
</organism>
<dbReference type="AlphaFoldDB" id="A0A1M5BUB8"/>
<evidence type="ECO:0000313" key="3">
    <source>
        <dbReference type="Proteomes" id="UP000184236"/>
    </source>
</evidence>
<proteinExistence type="predicted"/>
<evidence type="ECO:0000256" key="1">
    <source>
        <dbReference type="SAM" id="SignalP"/>
    </source>
</evidence>
<dbReference type="Proteomes" id="UP000184236">
    <property type="component" value="Unassembled WGS sequence"/>
</dbReference>
<evidence type="ECO:0000313" key="2">
    <source>
        <dbReference type="EMBL" id="SHF46129.1"/>
    </source>
</evidence>
<name>A0A1M5BUB8_9FLAO</name>
<dbReference type="RefSeq" id="WP_072886317.1">
    <property type="nucleotide sequence ID" value="NZ_FQVO01000024.1"/>
</dbReference>